<keyword evidence="1" id="KW-0812">Transmembrane</keyword>
<feature type="transmembrane region" description="Helical" evidence="1">
    <location>
        <begin position="117"/>
        <end position="138"/>
    </location>
</feature>
<dbReference type="GO" id="GO:0016747">
    <property type="term" value="F:acyltransferase activity, transferring groups other than amino-acyl groups"/>
    <property type="evidence" value="ECO:0007669"/>
    <property type="project" value="InterPro"/>
</dbReference>
<feature type="transmembrane region" description="Helical" evidence="1">
    <location>
        <begin position="191"/>
        <end position="211"/>
    </location>
</feature>
<feature type="transmembrane region" description="Helical" evidence="1">
    <location>
        <begin position="68"/>
        <end position="96"/>
    </location>
</feature>
<name>A0A1G6RZW4_9PROT</name>
<keyword evidence="1" id="KW-1133">Transmembrane helix</keyword>
<sequence length="390" mass="43039">MAILQPTLLRADHVAATSRARSLPASLPTTIEVARVMLVIGLVFLHYFSFPNSRTSPFTGFDPDHHPFATFINSFVLLFFFSAVPLLSTIAGWLFFGLAAHPMATILRRMRGRFSSLLMPLVTWNLATIAAGFALYAIAPTSGLLGEFRFDFGEPNAFGVLDAVFGITGLPIAFQFWFVRDLFLSVLLSPLLWLVLRHAPLAGVVVLGASWVMDFDFWIFTRTDVLFFFFLGGLARVRETPLDIPWRTARLLLLAYALLMAARALAPLVVDPSAPPHEDLLDLVTRLARPLGVIACWGLALRLARTQLGGFFARYGGFAFFLHAAHFPIIIFVKYALWRMVPEETDAWMLTHYAASVAVTIAIAAAGAALIFRISPNAYAFLAGGRRFVG</sequence>
<dbReference type="Proteomes" id="UP000198925">
    <property type="component" value="Unassembled WGS sequence"/>
</dbReference>
<dbReference type="EMBL" id="FMZX01000004">
    <property type="protein sequence ID" value="SDD09951.1"/>
    <property type="molecule type" value="Genomic_DNA"/>
</dbReference>
<organism evidence="3 4">
    <name type="scientific">Belnapia rosea</name>
    <dbReference type="NCBI Taxonomy" id="938405"/>
    <lineage>
        <taxon>Bacteria</taxon>
        <taxon>Pseudomonadati</taxon>
        <taxon>Pseudomonadota</taxon>
        <taxon>Alphaproteobacteria</taxon>
        <taxon>Acetobacterales</taxon>
        <taxon>Roseomonadaceae</taxon>
        <taxon>Belnapia</taxon>
    </lineage>
</organism>
<feature type="transmembrane region" description="Helical" evidence="1">
    <location>
        <begin position="29"/>
        <end position="48"/>
    </location>
</feature>
<dbReference type="InterPro" id="IPR002656">
    <property type="entry name" value="Acyl_transf_3_dom"/>
</dbReference>
<dbReference type="Pfam" id="PF01757">
    <property type="entry name" value="Acyl_transf_3"/>
    <property type="match status" value="1"/>
</dbReference>
<dbReference type="AlphaFoldDB" id="A0A1G6RZW4"/>
<keyword evidence="1" id="KW-0472">Membrane</keyword>
<evidence type="ECO:0000313" key="3">
    <source>
        <dbReference type="EMBL" id="SDD09951.1"/>
    </source>
</evidence>
<gene>
    <name evidence="3" type="ORF">SAMN04487779_1004202</name>
</gene>
<feature type="transmembrane region" description="Helical" evidence="1">
    <location>
        <begin position="316"/>
        <end position="338"/>
    </location>
</feature>
<reference evidence="3 4" key="1">
    <citation type="submission" date="2016-10" db="EMBL/GenBank/DDBJ databases">
        <authorList>
            <person name="de Groot N.N."/>
        </authorList>
    </citation>
    <scope>NUCLEOTIDE SEQUENCE [LARGE SCALE GENOMIC DNA]</scope>
    <source>
        <strain evidence="3 4">CPCC 100156</strain>
    </source>
</reference>
<evidence type="ECO:0000313" key="4">
    <source>
        <dbReference type="Proteomes" id="UP000198925"/>
    </source>
</evidence>
<feature type="domain" description="Acyltransferase 3" evidence="2">
    <location>
        <begin position="31"/>
        <end position="365"/>
    </location>
</feature>
<feature type="transmembrane region" description="Helical" evidence="1">
    <location>
        <begin position="217"/>
        <end position="237"/>
    </location>
</feature>
<feature type="transmembrane region" description="Helical" evidence="1">
    <location>
        <begin position="350"/>
        <end position="372"/>
    </location>
</feature>
<evidence type="ECO:0000259" key="2">
    <source>
        <dbReference type="Pfam" id="PF01757"/>
    </source>
</evidence>
<accession>A0A1G6RZW4</accession>
<dbReference type="STRING" id="938405.SAMN02927895_04289"/>
<feature type="transmembrane region" description="Helical" evidence="1">
    <location>
        <begin position="158"/>
        <end position="179"/>
    </location>
</feature>
<keyword evidence="4" id="KW-1185">Reference proteome</keyword>
<proteinExistence type="predicted"/>
<feature type="transmembrane region" description="Helical" evidence="1">
    <location>
        <begin position="249"/>
        <end position="266"/>
    </location>
</feature>
<feature type="transmembrane region" description="Helical" evidence="1">
    <location>
        <begin position="286"/>
        <end position="304"/>
    </location>
</feature>
<evidence type="ECO:0000256" key="1">
    <source>
        <dbReference type="SAM" id="Phobius"/>
    </source>
</evidence>
<dbReference type="RefSeq" id="WP_090663152.1">
    <property type="nucleotide sequence ID" value="NZ_FMZX01000004.1"/>
</dbReference>
<protein>
    <recommendedName>
        <fullName evidence="2">Acyltransferase 3 domain-containing protein</fullName>
    </recommendedName>
</protein>